<evidence type="ECO:0000313" key="10">
    <source>
        <dbReference type="EMBL" id="PWY99732.1"/>
    </source>
</evidence>
<feature type="compositionally biased region" description="Basic and acidic residues" evidence="8">
    <location>
        <begin position="1140"/>
        <end position="1153"/>
    </location>
</feature>
<dbReference type="GO" id="GO:0016604">
    <property type="term" value="C:nuclear body"/>
    <property type="evidence" value="ECO:0007669"/>
    <property type="project" value="TreeGrafter"/>
</dbReference>
<accession>A0A317XPI5</accession>
<dbReference type="GO" id="GO:0016787">
    <property type="term" value="F:hydrolase activity"/>
    <property type="evidence" value="ECO:0007669"/>
    <property type="project" value="UniProtKB-KW"/>
</dbReference>
<dbReference type="SUPFAM" id="SSF52540">
    <property type="entry name" value="P-loop containing nucleoside triphosphate hydrolases"/>
    <property type="match status" value="1"/>
</dbReference>
<keyword evidence="3" id="KW-0547">Nucleotide-binding</keyword>
<comment type="similarity">
    <text evidence="2">Belongs to the DNA2/NAM7 helicase family.</text>
</comment>
<feature type="compositionally biased region" description="Low complexity" evidence="8">
    <location>
        <begin position="2966"/>
        <end position="2983"/>
    </location>
</feature>
<dbReference type="InterPro" id="IPR047187">
    <property type="entry name" value="SF1_C_Upf1"/>
</dbReference>
<feature type="region of interest" description="Disordered" evidence="8">
    <location>
        <begin position="1"/>
        <end position="49"/>
    </location>
</feature>
<comment type="subcellular location">
    <subcellularLocation>
        <location evidence="1">Nucleus</location>
    </subcellularLocation>
</comment>
<dbReference type="GO" id="GO:0005524">
    <property type="term" value="F:ATP binding"/>
    <property type="evidence" value="ECO:0007669"/>
    <property type="project" value="UniProtKB-KW"/>
</dbReference>
<dbReference type="Gene3D" id="3.40.50.300">
    <property type="entry name" value="P-loop containing nucleotide triphosphate hydrolases"/>
    <property type="match status" value="2"/>
</dbReference>
<evidence type="ECO:0000256" key="4">
    <source>
        <dbReference type="ARBA" id="ARBA00022801"/>
    </source>
</evidence>
<evidence type="ECO:0000256" key="5">
    <source>
        <dbReference type="ARBA" id="ARBA00022806"/>
    </source>
</evidence>
<feature type="non-terminal residue" evidence="10">
    <location>
        <position position="3052"/>
    </location>
</feature>
<dbReference type="CDD" id="cd12148">
    <property type="entry name" value="fungal_TF_MHR"/>
    <property type="match status" value="1"/>
</dbReference>
<feature type="region of interest" description="Disordered" evidence="8">
    <location>
        <begin position="1093"/>
        <end position="1157"/>
    </location>
</feature>
<evidence type="ECO:0000256" key="2">
    <source>
        <dbReference type="ARBA" id="ARBA00007913"/>
    </source>
</evidence>
<dbReference type="Proteomes" id="UP000246740">
    <property type="component" value="Unassembled WGS sequence"/>
</dbReference>
<dbReference type="Pfam" id="PF13087">
    <property type="entry name" value="AAA_12"/>
    <property type="match status" value="1"/>
</dbReference>
<feature type="compositionally biased region" description="Pro residues" evidence="8">
    <location>
        <begin position="22"/>
        <end position="38"/>
    </location>
</feature>
<dbReference type="Pfam" id="PF12726">
    <property type="entry name" value="SEN1_N"/>
    <property type="match status" value="1"/>
</dbReference>
<dbReference type="CDD" id="cd18808">
    <property type="entry name" value="SF1_C_Upf1"/>
    <property type="match status" value="1"/>
</dbReference>
<dbReference type="GO" id="GO:0001147">
    <property type="term" value="F:transcription termination site sequence-specific DNA binding"/>
    <property type="evidence" value="ECO:0007669"/>
    <property type="project" value="TreeGrafter"/>
</dbReference>
<evidence type="ECO:0000259" key="9">
    <source>
        <dbReference type="PROSITE" id="PS50048"/>
    </source>
</evidence>
<keyword evidence="6" id="KW-0067">ATP-binding</keyword>
<dbReference type="InterPro" id="IPR027417">
    <property type="entry name" value="P-loop_NTPase"/>
</dbReference>
<dbReference type="InterPro" id="IPR001138">
    <property type="entry name" value="Zn2Cys6_DnaBD"/>
</dbReference>
<feature type="compositionally biased region" description="Low complexity" evidence="8">
    <location>
        <begin position="2050"/>
        <end position="2071"/>
    </location>
</feature>
<feature type="compositionally biased region" description="Polar residues" evidence="8">
    <location>
        <begin position="525"/>
        <end position="534"/>
    </location>
</feature>
<dbReference type="InterPro" id="IPR041679">
    <property type="entry name" value="DNA2/NAM7-like_C"/>
</dbReference>
<dbReference type="FunFam" id="3.40.50.300:FF:001152">
    <property type="entry name" value="tRNA-splicing endonuclease, putative"/>
    <property type="match status" value="1"/>
</dbReference>
<feature type="compositionally biased region" description="Polar residues" evidence="8">
    <location>
        <begin position="976"/>
        <end position="992"/>
    </location>
</feature>
<dbReference type="InParanoid" id="A0A317XPI5"/>
<dbReference type="GO" id="GO:0004386">
    <property type="term" value="F:helicase activity"/>
    <property type="evidence" value="ECO:0007669"/>
    <property type="project" value="UniProtKB-KW"/>
</dbReference>
<keyword evidence="7" id="KW-0539">Nucleus</keyword>
<dbReference type="EMBL" id="KZ819194">
    <property type="protein sequence ID" value="PWY99732.1"/>
    <property type="molecule type" value="Genomic_DNA"/>
</dbReference>
<dbReference type="InterPro" id="IPR045055">
    <property type="entry name" value="DNA2/NAM7-like"/>
</dbReference>
<dbReference type="Pfam" id="PF13086">
    <property type="entry name" value="AAA_11"/>
    <property type="match status" value="1"/>
</dbReference>
<name>A0A317XPI5_9BASI</name>
<feature type="region of interest" description="Disordered" evidence="8">
    <location>
        <begin position="2337"/>
        <end position="2408"/>
    </location>
</feature>
<dbReference type="InterPro" id="IPR016024">
    <property type="entry name" value="ARM-type_fold"/>
</dbReference>
<feature type="compositionally biased region" description="Polar residues" evidence="8">
    <location>
        <begin position="2186"/>
        <end position="2199"/>
    </location>
</feature>
<protein>
    <recommendedName>
        <fullName evidence="9">Zn(2)-C6 fungal-type domain-containing protein</fullName>
    </recommendedName>
</protein>
<feature type="compositionally biased region" description="Low complexity" evidence="8">
    <location>
        <begin position="2359"/>
        <end position="2375"/>
    </location>
</feature>
<dbReference type="GO" id="GO:0008270">
    <property type="term" value="F:zinc ion binding"/>
    <property type="evidence" value="ECO:0007669"/>
    <property type="project" value="InterPro"/>
</dbReference>
<dbReference type="Pfam" id="PF23576">
    <property type="entry name" value="SEN1_barrel"/>
    <property type="match status" value="1"/>
</dbReference>
<evidence type="ECO:0000256" key="8">
    <source>
        <dbReference type="SAM" id="MobiDB-lite"/>
    </source>
</evidence>
<evidence type="ECO:0000256" key="3">
    <source>
        <dbReference type="ARBA" id="ARBA00022741"/>
    </source>
</evidence>
<feature type="compositionally biased region" description="Low complexity" evidence="8">
    <location>
        <begin position="2260"/>
        <end position="2280"/>
    </location>
</feature>
<feature type="compositionally biased region" description="Low complexity" evidence="8">
    <location>
        <begin position="1187"/>
        <end position="1206"/>
    </location>
</feature>
<dbReference type="OrthoDB" id="6513042at2759"/>
<dbReference type="PANTHER" id="PTHR10887:SF495">
    <property type="entry name" value="HELICASE SENATAXIN ISOFORM X1-RELATED"/>
    <property type="match status" value="1"/>
</dbReference>
<feature type="region of interest" description="Disordered" evidence="8">
    <location>
        <begin position="970"/>
        <end position="1018"/>
    </location>
</feature>
<keyword evidence="5" id="KW-0347">Helicase</keyword>
<reference evidence="10 11" key="1">
    <citation type="journal article" date="2018" name="Mol. Biol. Evol.">
        <title>Broad Genomic Sampling Reveals a Smut Pathogenic Ancestry of the Fungal Clade Ustilaginomycotina.</title>
        <authorList>
            <person name="Kijpornyongpan T."/>
            <person name="Mondo S.J."/>
            <person name="Barry K."/>
            <person name="Sandor L."/>
            <person name="Lee J."/>
            <person name="Lipzen A."/>
            <person name="Pangilinan J."/>
            <person name="LaButti K."/>
            <person name="Hainaut M."/>
            <person name="Henrissat B."/>
            <person name="Grigoriev I.V."/>
            <person name="Spatafora J.W."/>
            <person name="Aime M.C."/>
        </authorList>
    </citation>
    <scope>NUCLEOTIDE SEQUENCE [LARGE SCALE GENOMIC DNA]</scope>
    <source>
        <strain evidence="10 11">MCA 3645</strain>
    </source>
</reference>
<evidence type="ECO:0000256" key="7">
    <source>
        <dbReference type="ARBA" id="ARBA00023242"/>
    </source>
</evidence>
<feature type="compositionally biased region" description="Polar residues" evidence="8">
    <location>
        <begin position="1124"/>
        <end position="1139"/>
    </location>
</feature>
<dbReference type="InterPro" id="IPR024481">
    <property type="entry name" value="Helicase_Sen1_N"/>
</dbReference>
<evidence type="ECO:0000256" key="1">
    <source>
        <dbReference type="ARBA" id="ARBA00004123"/>
    </source>
</evidence>
<dbReference type="CDD" id="cd18042">
    <property type="entry name" value="DEXXQc_SETX"/>
    <property type="match status" value="1"/>
</dbReference>
<dbReference type="InterPro" id="IPR056474">
    <property type="entry name" value="SEN1_barrel"/>
</dbReference>
<feature type="region of interest" description="Disordered" evidence="8">
    <location>
        <begin position="2038"/>
        <end position="2284"/>
    </location>
</feature>
<sequence length="3052" mass="330712">MTSISAPSAGPSASGSSSSGAPPQPTPTPLPTPAPAPASAPTASPTLPPELDRLLRTVREQQSNVGAFSDLLAAATDYVQNGNAKASHIYCSQGRPCDFELESCMLRIFSFRAKDQVETWKNRILKAISAGCLDCYKGFLRAKDKLRFTYLNTYPTEKLDAFFGYLASCEEQIHLQVLERAQSTPGDPLRKLMRAEIYGILTLVASAHASKLADALKAVIKLEQLGNIQELPAGLLTLCVDTDASVRAFAARQMLLLKPLSPDMASLSVFQHAIQIVAKRFTDPESSTTADWSLLSILLNAAPTAAVSLMPAVLGHVHDRDPRFSDVLRAYATLLKLRGPLIWVEAGDADPEYPTVVLSGILDNPFFTNPLFQSAQTVSNPREKALFFGWMRVHLDSLKQQGGSQFSEAVKRLANFLFERMQQGHVPNECRAVAFTEAIDLVLNHADDVTSRQVVDLYATTIANLALADDAAAKTDAATRRAAQQLIIRAFDRDSRSLVRAVEALSTISMRNNQRWKNRSRAARNSKTSSQAPSPSAIYEEAAKESYPAIEICTVLWGEVYSVVERHTSREGIAILLEALAITTVYTSPSLQTHILKPPTDQANASAYESYLNNIRQSVTAVVKAFRTMRSAFAERLTDYGELAREDEAQELCTANAHSLLLLNLCPEPDIYRPAQNLLRQAFSSVETRSDCFRILFQINHHLSFRGLADYMQMFVDAANRLIEANDLAKWMVRSFADIVNVLAGSTDGILRPGTSWTLIEDRSSLQAVALKAPAIWRLMCESVAAIFKRTPQWSTLLAREEMVAWFRDVTMFASEMVDALPVFRHVVRRAAEAPSTWSSKGRGLDGEDNDATGDLEPAEEEVMVHALAMPLECATSWLRMNDEDILRETQSFVLKALDQFGVEHELPKRSKEKMLAFINEQMAIKEPSARHTLLTEDELADLKVRLDPDSGVIEISDEDDVAAETVGTVDERNSHVASTPHVSAKDVTTQPAAGSGSAASAASRSSRPEATDNSHWWSGVGRLGMLKTSPEKRKMRQAKLSFAKVDPKDIIDVDKVSERDSAKKPITLDFTRPKAPAPAPPSMPINAYRGAAARGLPSSSSSASRAGVSKGSTGKMAQLRQELGSNRSWRPSNVNVRSSDNRWGRNQDDEVTVKAPAAVSSVTGAMINRMSAASNKDSARTASKKASGGADSDTTSSSSSSSSGSDSEDGGKDREAKGLAALRAKVDRPRMLKPAQPQRRQIKVMEDPHIARARRERDAAERKRILRSPPNYAALHRSILAWNYFYKGDRPPAPSGKEPDYRRVQPLFGSVDEYGSVFGPLLLLECWAQFQQAKEEAETSSSEPNVPLEVAGRTTVDQFVDVNVTIAPDMMPPTTSYSEVDVVRLKERVPAISGKEPRIVLAKVEAFKRHPQGHQATLRCCLAEDRQGINTALVNRSKWELKKLFSLTTLHREFAALMAVYHFDLCSDILKARVAPRVLLSSSEVQRAMQGYQVNEPQARAILGSLANEGFSLIQGPPGTGKTKTICALIGAFVSNRKGPATSVQAGQAQGKVAASKKILLCAPSNAAIDEVAKRAKAGMRLLDGRMLYPKVVRVGRDDSINVSVKDVSLEYLIEQRLEGGGAAGSDRKDGAPADPSVLHHEIHSLKRQREEKQAELSAARGNATLVTQLEAEIRNLSAKRLGVMAKLDEAKDKAQSAHRQREADRRRARLEILSDADVICTTLSGAGHEMLSGVSFDFETVVIDEAAQAVELSSIIPLRYGCRQCIMVGDPNQLPPTVISQQAEKLGYSQSLFVRMFERSPASVHLLSIQYRMHPEISLFPSRTFYDSKLQDGPDMAQLTNQPWHKFELTRPFKFLATKAPESPGRMHSVMNKEEANVALALYERLRTDYPTTDFDYRIGIVTMYKAQVFELRRVFQSRYGYDIIQRIDFNTVDGFQGQEKDIIILSCVRSSNEPRSIGFLSDRRRLNVAITRAKSNLFIIGNATHLKRSDPLWNSLVTTAEACGAIQPVTVSLLQKGDRTLAKNHTSGVVKALPAASANSPGSRPVPTASAAISTPIAPSTTSAASPARGGTTTNGSLAAGAIATPSPRGMAARPPPPPSPSVLASSKVNGKGGATRGGPVTPTGAPPATAPGQTPKKRKPGGSATGGAGAYSNGNSSGRVRPPADPVGSISVGVPRKPVTPTGASGSGNAQQLVLCSSHASMSPSLPSTSKATGSSSSSSTTTTASHPAPARDNASVRAQSASSSLVTAPSHTHTHSNTSNTTGNNHNNNNNNNGSQREKPRALQVAAYRYNCQPCKQRKTKCDRVKPCASCCLRGTEDRCYAEHAHPEFLTTTTTTTTNADLPAAGAHRSDGYAHSSRSAASSPSNTSLSGRSPKKPRIEASESSISHHGGPGIYSAPASPGTHNDAIIRQQIATLRATIDQLEASLRLPSTSSTSSLNAASSSPSTSLPHDIHCSARLSEQGTLTWSDVRNHFPSQHETQVILTYFLRRVAYVMAPVQEKLIWNAWKDLVSGTNGGISRPMVGSLLVCIAATSFLIPEERETMLKLSAPMAPQREAWLTSAFAIARGGAGASDGWQHYSRTIADASLDRLSFDALAMRLFSLIGDMEVAYQINGEGLRRAIRQGIFDESKPSSIQCPAGLTENDVVQFKRRIAHTLLMTERWSCLYTNRPPMIEQDADALPPPETGYWLIYEEYSLRLSKFASKMRLLPAAVANLTNLFPAQHQSHQHPPLPPDWRRQQSQADRAAVDMILDMDRGLCSVYDHDRPDPMYNGRSARQVLDLVMPLRHRNYDGMDTEQICQLEQEFALALIMSSSCLSLRCQALSSLMFLPRLPDPALRYKAVGVARSLLELLPAISVMASSTHIPFCSAWISRHLFVACTVLSVPILGQIDPGYDLGGAGTGTNCAGRTGKVGPPPPSSAAADSAEGGGGGGAVNEPVRDFQPSALQRQHFAFPPPPAAAPSAGSSSTAASGSGRGGAAATATATATATVDLDWFSSRLLETAELFGHLAKRGDQTAAINTKLIQALLNSRVELRDRVLAKVSQRQ</sequence>
<feature type="region of interest" description="Disordered" evidence="8">
    <location>
        <begin position="516"/>
        <end position="537"/>
    </location>
</feature>
<keyword evidence="4" id="KW-0378">Hydrolase</keyword>
<dbReference type="GO" id="GO:0005694">
    <property type="term" value="C:chromosome"/>
    <property type="evidence" value="ECO:0007669"/>
    <property type="project" value="UniProtKB-ARBA"/>
</dbReference>
<dbReference type="InterPro" id="IPR041677">
    <property type="entry name" value="DNA2/NAM7_AAA_11"/>
</dbReference>
<dbReference type="SUPFAM" id="SSF48371">
    <property type="entry name" value="ARM repeat"/>
    <property type="match status" value="1"/>
</dbReference>
<dbReference type="PROSITE" id="PS50048">
    <property type="entry name" value="ZN2_CY6_FUNGAL_2"/>
    <property type="match status" value="1"/>
</dbReference>
<evidence type="ECO:0000313" key="11">
    <source>
        <dbReference type="Proteomes" id="UP000246740"/>
    </source>
</evidence>
<proteinExistence type="inferred from homology"/>
<dbReference type="CDD" id="cd00067">
    <property type="entry name" value="GAL4"/>
    <property type="match status" value="1"/>
</dbReference>
<dbReference type="FunFam" id="3.40.50.300:FF:000326">
    <property type="entry name" value="P-loop containing nucleoside triphosphate hydrolase"/>
    <property type="match status" value="1"/>
</dbReference>
<feature type="compositionally biased region" description="Polar residues" evidence="8">
    <location>
        <begin position="2241"/>
        <end position="2254"/>
    </location>
</feature>
<feature type="region of interest" description="Disordered" evidence="8">
    <location>
        <begin position="1172"/>
        <end position="1215"/>
    </location>
</feature>
<feature type="compositionally biased region" description="Low complexity" evidence="8">
    <location>
        <begin position="1"/>
        <end position="21"/>
    </location>
</feature>
<evidence type="ECO:0000256" key="6">
    <source>
        <dbReference type="ARBA" id="ARBA00022840"/>
    </source>
</evidence>
<feature type="compositionally biased region" description="Low complexity" evidence="8">
    <location>
        <begin position="993"/>
        <end position="1006"/>
    </location>
</feature>
<feature type="compositionally biased region" description="Low complexity" evidence="8">
    <location>
        <begin position="1093"/>
        <end position="1113"/>
    </location>
</feature>
<keyword evidence="11" id="KW-1185">Reference proteome</keyword>
<feature type="region of interest" description="Disordered" evidence="8">
    <location>
        <begin position="2913"/>
        <end position="2944"/>
    </location>
</feature>
<feature type="domain" description="Zn(2)-C6 fungal-type" evidence="9">
    <location>
        <begin position="2296"/>
        <end position="2325"/>
    </location>
</feature>
<feature type="compositionally biased region" description="Low complexity" evidence="8">
    <location>
        <begin position="2201"/>
        <end position="2230"/>
    </location>
</feature>
<gene>
    <name evidence="10" type="ORF">BCV70DRAFT_161805</name>
</gene>
<feature type="region of interest" description="Disordered" evidence="8">
    <location>
        <begin position="2957"/>
        <end position="2983"/>
    </location>
</feature>
<dbReference type="GO" id="GO:0006369">
    <property type="term" value="P:termination of RNA polymerase II transcription"/>
    <property type="evidence" value="ECO:0007669"/>
    <property type="project" value="TreeGrafter"/>
</dbReference>
<organism evidence="10 11">
    <name type="scientific">Testicularia cyperi</name>
    <dbReference type="NCBI Taxonomy" id="1882483"/>
    <lineage>
        <taxon>Eukaryota</taxon>
        <taxon>Fungi</taxon>
        <taxon>Dikarya</taxon>
        <taxon>Basidiomycota</taxon>
        <taxon>Ustilaginomycotina</taxon>
        <taxon>Ustilaginomycetes</taxon>
        <taxon>Ustilaginales</taxon>
        <taxon>Anthracoideaceae</taxon>
        <taxon>Testicularia</taxon>
    </lineage>
</organism>
<dbReference type="PANTHER" id="PTHR10887">
    <property type="entry name" value="DNA2/NAM7 HELICASE FAMILY"/>
    <property type="match status" value="1"/>
</dbReference>
<feature type="region of interest" description="Disordered" evidence="8">
    <location>
        <begin position="2436"/>
        <end position="2455"/>
    </location>
</feature>
<dbReference type="GO" id="GO:0000981">
    <property type="term" value="F:DNA-binding transcription factor activity, RNA polymerase II-specific"/>
    <property type="evidence" value="ECO:0007669"/>
    <property type="project" value="InterPro"/>
</dbReference>
<dbReference type="STRING" id="1882483.A0A317XPI5"/>